<feature type="transmembrane region" description="Helical" evidence="10">
    <location>
        <begin position="210"/>
        <end position="228"/>
    </location>
</feature>
<dbReference type="InterPro" id="IPR005828">
    <property type="entry name" value="MFS_sugar_transport-like"/>
</dbReference>
<feature type="transmembrane region" description="Helical" evidence="10">
    <location>
        <begin position="308"/>
        <end position="329"/>
    </location>
</feature>
<feature type="compositionally biased region" description="Polar residues" evidence="9">
    <location>
        <begin position="72"/>
        <end position="94"/>
    </location>
</feature>
<feature type="compositionally biased region" description="Pro residues" evidence="9">
    <location>
        <begin position="26"/>
        <end position="35"/>
    </location>
</feature>
<dbReference type="OrthoDB" id="6612291at2759"/>
<dbReference type="Proteomes" id="UP000250266">
    <property type="component" value="Unassembled WGS sequence"/>
</dbReference>
<dbReference type="InterPro" id="IPR036259">
    <property type="entry name" value="MFS_trans_sf"/>
</dbReference>
<comment type="subcellular location">
    <subcellularLocation>
        <location evidence="1">Membrane</location>
        <topology evidence="1">Multi-pass membrane protein</topology>
    </subcellularLocation>
</comment>
<organism evidence="12 13">
    <name type="scientific">Lepidopterella palustris CBS 459.81</name>
    <dbReference type="NCBI Taxonomy" id="1314670"/>
    <lineage>
        <taxon>Eukaryota</taxon>
        <taxon>Fungi</taxon>
        <taxon>Dikarya</taxon>
        <taxon>Ascomycota</taxon>
        <taxon>Pezizomycotina</taxon>
        <taxon>Dothideomycetes</taxon>
        <taxon>Pleosporomycetidae</taxon>
        <taxon>Mytilinidiales</taxon>
        <taxon>Argynnaceae</taxon>
        <taxon>Lepidopterella</taxon>
    </lineage>
</organism>
<keyword evidence="6 10" id="KW-1133">Transmembrane helix</keyword>
<name>A0A8E2E166_9PEZI</name>
<dbReference type="PROSITE" id="PS50850">
    <property type="entry name" value="MFS"/>
    <property type="match status" value="1"/>
</dbReference>
<dbReference type="InterPro" id="IPR050360">
    <property type="entry name" value="MFS_Sugar_Transporters"/>
</dbReference>
<evidence type="ECO:0000256" key="5">
    <source>
        <dbReference type="ARBA" id="ARBA00022692"/>
    </source>
</evidence>
<comment type="similarity">
    <text evidence="2 8">Belongs to the major facilitator superfamily. Sugar transporter (TC 2.A.1.1) family.</text>
</comment>
<dbReference type="FunFam" id="1.20.1250.20:FF:000254">
    <property type="entry name" value="MAL31p Maltose permease"/>
    <property type="match status" value="1"/>
</dbReference>
<protein>
    <submittedName>
        <fullName evidence="12">MFS alpha-glucoside transporter-like protein</fullName>
    </submittedName>
</protein>
<feature type="region of interest" description="Disordered" evidence="9">
    <location>
        <begin position="63"/>
        <end position="95"/>
    </location>
</feature>
<evidence type="ECO:0000256" key="1">
    <source>
        <dbReference type="ARBA" id="ARBA00004141"/>
    </source>
</evidence>
<feature type="compositionally biased region" description="Polar residues" evidence="9">
    <location>
        <begin position="1"/>
        <end position="11"/>
    </location>
</feature>
<proteinExistence type="inferred from homology"/>
<sequence length="638" mass="70640">MQLPDNANNTPRSEEEEDEQQYSPSRPTPTPPPHPSSTLQFATIHSSLSPSYNTSHIPFSDPSIPPIAYIPQPTTTSSPFSQPLPLQTPPSDTHNPLYHGPPPNIARDANTAAATEHHMTLTHSLRLYPHAIAWSTLLSLPIVMEGFSVTLLPSLYAFPRFKRTYGHLLPDGTYQLPAAWQAALTDGALAGECVGLLVNGVLTDRFGNRLVMVGSLALLCAFIALAFFARNSQILLASQLLCGLPWGLFQTLSLTYAADCLPLSLRAYVTSNVNLCWLIGQLISVGTLRGFTRTESQWSYRIPFALQWLWAVPILIGTLFAPESPWWLVRHGKPEEARRALGRLTSKRKPQHLGRFNIDDSVAMMQHTNAVEKYLSEGTSYLSCFKGSDLRRTEIACGVWMTQSICGVMTGYATYFYTRAGLPTEGAFNLSTAMYGAGILGAFLSWFLMRIAGRRMLYLWGVALCAVVLAVAGFVGTRKESAAVSWVLGSLIVLVTFIYDSTIGPICYALVAEIPSTRLRVKTVVLARVAYNILSLITNVLMPQLLNPNAWNWKGKTCLLWAAGAGLAWVWCYFRLPEPKRLTYIELDLLFEKKASARKFSRVQANLSESGYFSVDIGGSEGCVRWHEEVSGRMRKRH</sequence>
<dbReference type="InterPro" id="IPR020846">
    <property type="entry name" value="MFS_dom"/>
</dbReference>
<dbReference type="NCBIfam" id="TIGR00879">
    <property type="entry name" value="SP"/>
    <property type="match status" value="1"/>
</dbReference>
<dbReference type="GO" id="GO:0005351">
    <property type="term" value="F:carbohydrate:proton symporter activity"/>
    <property type="evidence" value="ECO:0007669"/>
    <property type="project" value="TreeGrafter"/>
</dbReference>
<dbReference type="PANTHER" id="PTHR48022">
    <property type="entry name" value="PLASTIDIC GLUCOSE TRANSPORTER 4"/>
    <property type="match status" value="1"/>
</dbReference>
<evidence type="ECO:0000256" key="7">
    <source>
        <dbReference type="ARBA" id="ARBA00023136"/>
    </source>
</evidence>
<feature type="transmembrane region" description="Helical" evidence="10">
    <location>
        <begin position="234"/>
        <end position="257"/>
    </location>
</feature>
<dbReference type="InterPro" id="IPR003663">
    <property type="entry name" value="Sugar/inositol_transpt"/>
</dbReference>
<evidence type="ECO:0000256" key="3">
    <source>
        <dbReference type="ARBA" id="ARBA00022448"/>
    </source>
</evidence>
<feature type="transmembrane region" description="Helical" evidence="10">
    <location>
        <begin position="131"/>
        <end position="158"/>
    </location>
</feature>
<feature type="transmembrane region" description="Helical" evidence="10">
    <location>
        <begin position="427"/>
        <end position="449"/>
    </location>
</feature>
<dbReference type="Pfam" id="PF00083">
    <property type="entry name" value="Sugar_tr"/>
    <property type="match status" value="1"/>
</dbReference>
<evidence type="ECO:0000256" key="10">
    <source>
        <dbReference type="SAM" id="Phobius"/>
    </source>
</evidence>
<reference evidence="12 13" key="1">
    <citation type="journal article" date="2016" name="Nat. Commun.">
        <title>Ectomycorrhizal ecology is imprinted in the genome of the dominant symbiotic fungus Cenococcum geophilum.</title>
        <authorList>
            <consortium name="DOE Joint Genome Institute"/>
            <person name="Peter M."/>
            <person name="Kohler A."/>
            <person name="Ohm R.A."/>
            <person name="Kuo A."/>
            <person name="Krutzmann J."/>
            <person name="Morin E."/>
            <person name="Arend M."/>
            <person name="Barry K.W."/>
            <person name="Binder M."/>
            <person name="Choi C."/>
            <person name="Clum A."/>
            <person name="Copeland A."/>
            <person name="Grisel N."/>
            <person name="Haridas S."/>
            <person name="Kipfer T."/>
            <person name="LaButti K."/>
            <person name="Lindquist E."/>
            <person name="Lipzen A."/>
            <person name="Maire R."/>
            <person name="Meier B."/>
            <person name="Mihaltcheva S."/>
            <person name="Molinier V."/>
            <person name="Murat C."/>
            <person name="Poggeler S."/>
            <person name="Quandt C.A."/>
            <person name="Sperisen C."/>
            <person name="Tritt A."/>
            <person name="Tisserant E."/>
            <person name="Crous P.W."/>
            <person name="Henrissat B."/>
            <person name="Nehls U."/>
            <person name="Egli S."/>
            <person name="Spatafora J.W."/>
            <person name="Grigoriev I.V."/>
            <person name="Martin F.M."/>
        </authorList>
    </citation>
    <scope>NUCLEOTIDE SEQUENCE [LARGE SCALE GENOMIC DNA]</scope>
    <source>
        <strain evidence="12 13">CBS 459.81</strain>
    </source>
</reference>
<feature type="domain" description="Major facilitator superfamily (MFS) profile" evidence="11">
    <location>
        <begin position="134"/>
        <end position="580"/>
    </location>
</feature>
<feature type="region of interest" description="Disordered" evidence="9">
    <location>
        <begin position="1"/>
        <end position="40"/>
    </location>
</feature>
<evidence type="ECO:0000313" key="12">
    <source>
        <dbReference type="EMBL" id="OCK75447.1"/>
    </source>
</evidence>
<dbReference type="Gene3D" id="1.20.1250.20">
    <property type="entry name" value="MFS general substrate transporter like domains"/>
    <property type="match status" value="1"/>
</dbReference>
<feature type="transmembrane region" description="Helical" evidence="10">
    <location>
        <begin position="178"/>
        <end position="198"/>
    </location>
</feature>
<keyword evidence="5 10" id="KW-0812">Transmembrane</keyword>
<feature type="transmembrane region" description="Helical" evidence="10">
    <location>
        <begin position="483"/>
        <end position="511"/>
    </location>
</feature>
<evidence type="ECO:0000313" key="13">
    <source>
        <dbReference type="Proteomes" id="UP000250266"/>
    </source>
</evidence>
<dbReference type="GO" id="GO:0016020">
    <property type="term" value="C:membrane"/>
    <property type="evidence" value="ECO:0007669"/>
    <property type="project" value="UniProtKB-SubCell"/>
</dbReference>
<evidence type="ECO:0000256" key="6">
    <source>
        <dbReference type="ARBA" id="ARBA00022989"/>
    </source>
</evidence>
<dbReference type="EMBL" id="KV745316">
    <property type="protein sequence ID" value="OCK75447.1"/>
    <property type="molecule type" value="Genomic_DNA"/>
</dbReference>
<dbReference type="SUPFAM" id="SSF103473">
    <property type="entry name" value="MFS general substrate transporter"/>
    <property type="match status" value="1"/>
</dbReference>
<feature type="transmembrane region" description="Helical" evidence="10">
    <location>
        <begin position="523"/>
        <end position="546"/>
    </location>
</feature>
<keyword evidence="7 10" id="KW-0472">Membrane</keyword>
<feature type="transmembrane region" description="Helical" evidence="10">
    <location>
        <begin position="269"/>
        <end position="288"/>
    </location>
</feature>
<evidence type="ECO:0000256" key="4">
    <source>
        <dbReference type="ARBA" id="ARBA00022597"/>
    </source>
</evidence>
<feature type="transmembrane region" description="Helical" evidence="10">
    <location>
        <begin position="395"/>
        <end position="415"/>
    </location>
</feature>
<evidence type="ECO:0000256" key="2">
    <source>
        <dbReference type="ARBA" id="ARBA00010992"/>
    </source>
</evidence>
<feature type="transmembrane region" description="Helical" evidence="10">
    <location>
        <begin position="456"/>
        <end position="477"/>
    </location>
</feature>
<evidence type="ECO:0000256" key="8">
    <source>
        <dbReference type="RuleBase" id="RU003346"/>
    </source>
</evidence>
<gene>
    <name evidence="12" type="ORF">K432DRAFT_308470</name>
</gene>
<feature type="transmembrane region" description="Helical" evidence="10">
    <location>
        <begin position="558"/>
        <end position="576"/>
    </location>
</feature>
<keyword evidence="3 8" id="KW-0813">Transport</keyword>
<evidence type="ECO:0000259" key="11">
    <source>
        <dbReference type="PROSITE" id="PS50850"/>
    </source>
</evidence>
<accession>A0A8E2E166</accession>
<dbReference type="PANTHER" id="PTHR48022:SF5">
    <property type="entry name" value="ALPHA-GLUCOSIDES PERMEASE MPH2-RELATED"/>
    <property type="match status" value="1"/>
</dbReference>
<keyword evidence="4" id="KW-0762">Sugar transport</keyword>
<evidence type="ECO:0000256" key="9">
    <source>
        <dbReference type="SAM" id="MobiDB-lite"/>
    </source>
</evidence>
<keyword evidence="13" id="KW-1185">Reference proteome</keyword>
<dbReference type="AlphaFoldDB" id="A0A8E2E166"/>